<dbReference type="SMART" id="SM00382">
    <property type="entry name" value="AAA"/>
    <property type="match status" value="1"/>
</dbReference>
<comment type="function">
    <text evidence="7">Part of the ABC transporter complex PotABCD involved in spermidine/putrescine import. Responsible for energy coupling to the transport system.</text>
</comment>
<dbReference type="InterPro" id="IPR017871">
    <property type="entry name" value="ABC_transporter-like_CS"/>
</dbReference>
<accession>A0ABP7E1D2</accession>
<dbReference type="InterPro" id="IPR050093">
    <property type="entry name" value="ABC_SmlMolc_Importer"/>
</dbReference>
<dbReference type="InterPro" id="IPR003439">
    <property type="entry name" value="ABC_transporter-like_ATP-bd"/>
</dbReference>
<dbReference type="InterPro" id="IPR013611">
    <property type="entry name" value="Transp-assoc_OB_typ2"/>
</dbReference>
<dbReference type="InterPro" id="IPR008995">
    <property type="entry name" value="Mo/tungstate-bd_C_term_dom"/>
</dbReference>
<name>A0ABP7E1D2_9MICC</name>
<proteinExistence type="inferred from homology"/>
<organism evidence="9 10">
    <name type="scientific">Zhihengliuella alba</name>
    <dbReference type="NCBI Taxonomy" id="547018"/>
    <lineage>
        <taxon>Bacteria</taxon>
        <taxon>Bacillati</taxon>
        <taxon>Actinomycetota</taxon>
        <taxon>Actinomycetes</taxon>
        <taxon>Micrococcales</taxon>
        <taxon>Micrococcaceae</taxon>
        <taxon>Zhihengliuella</taxon>
    </lineage>
</organism>
<dbReference type="PANTHER" id="PTHR42781:SF4">
    <property type="entry name" value="SPERMIDINE_PUTRESCINE IMPORT ATP-BINDING PROTEIN POTA"/>
    <property type="match status" value="1"/>
</dbReference>
<evidence type="ECO:0000256" key="3">
    <source>
        <dbReference type="ARBA" id="ARBA00022741"/>
    </source>
</evidence>
<evidence type="ECO:0000256" key="6">
    <source>
        <dbReference type="ARBA" id="ARBA00023136"/>
    </source>
</evidence>
<dbReference type="Pfam" id="PF00005">
    <property type="entry name" value="ABC_tran"/>
    <property type="match status" value="1"/>
</dbReference>
<evidence type="ECO:0000256" key="1">
    <source>
        <dbReference type="ARBA" id="ARBA00022448"/>
    </source>
</evidence>
<gene>
    <name evidence="7" type="primary">potA</name>
    <name evidence="9" type="ORF">GCM10022377_26880</name>
</gene>
<evidence type="ECO:0000256" key="2">
    <source>
        <dbReference type="ARBA" id="ARBA00022475"/>
    </source>
</evidence>
<dbReference type="PANTHER" id="PTHR42781">
    <property type="entry name" value="SPERMIDINE/PUTRESCINE IMPORT ATP-BINDING PROTEIN POTA"/>
    <property type="match status" value="1"/>
</dbReference>
<keyword evidence="2 7" id="KW-1003">Cell membrane</keyword>
<evidence type="ECO:0000259" key="8">
    <source>
        <dbReference type="PROSITE" id="PS50893"/>
    </source>
</evidence>
<dbReference type="EC" id="7.6.2.11" evidence="7"/>
<comment type="catalytic activity">
    <reaction evidence="7">
        <text>ATP + H2O + polyamine-[polyamine-binding protein]Side 1 = ADP + phosphate + polyamineSide 2 + [polyamine-binding protein]Side 1.</text>
        <dbReference type="EC" id="7.6.2.11"/>
    </reaction>
</comment>
<dbReference type="InterPro" id="IPR005893">
    <property type="entry name" value="PotA-like"/>
</dbReference>
<comment type="similarity">
    <text evidence="7">Belongs to the ABC transporter superfamily. Spermidine/putrescine importer (TC 3.A.1.11.1) family.</text>
</comment>
<evidence type="ECO:0000313" key="10">
    <source>
        <dbReference type="Proteomes" id="UP001501536"/>
    </source>
</evidence>
<comment type="subunit">
    <text evidence="7">The complex is composed of two ATP-binding proteins (PotA), two transmembrane proteins (PotB and PotC) and a solute-binding protein (PotD).</text>
</comment>
<dbReference type="GO" id="GO:0005524">
    <property type="term" value="F:ATP binding"/>
    <property type="evidence" value="ECO:0007669"/>
    <property type="project" value="UniProtKB-KW"/>
</dbReference>
<feature type="domain" description="ABC transporter" evidence="8">
    <location>
        <begin position="45"/>
        <end position="273"/>
    </location>
</feature>
<evidence type="ECO:0000256" key="5">
    <source>
        <dbReference type="ARBA" id="ARBA00022967"/>
    </source>
</evidence>
<keyword evidence="1 7" id="KW-0813">Transport</keyword>
<dbReference type="Gene3D" id="2.40.50.100">
    <property type="match status" value="1"/>
</dbReference>
<dbReference type="EMBL" id="BAABCJ010000007">
    <property type="protein sequence ID" value="GAA3712062.1"/>
    <property type="molecule type" value="Genomic_DNA"/>
</dbReference>
<keyword evidence="6 7" id="KW-0472">Membrane</keyword>
<dbReference type="NCBIfam" id="TIGR01187">
    <property type="entry name" value="potA"/>
    <property type="match status" value="1"/>
</dbReference>
<keyword evidence="5 7" id="KW-1278">Translocase</keyword>
<dbReference type="PROSITE" id="PS50893">
    <property type="entry name" value="ABC_TRANSPORTER_2"/>
    <property type="match status" value="1"/>
</dbReference>
<comment type="caution">
    <text evidence="9">The sequence shown here is derived from an EMBL/GenBank/DDBJ whole genome shotgun (WGS) entry which is preliminary data.</text>
</comment>
<dbReference type="Pfam" id="PF08402">
    <property type="entry name" value="TOBE_2"/>
    <property type="match status" value="1"/>
</dbReference>
<dbReference type="PROSITE" id="PS00211">
    <property type="entry name" value="ABC_TRANSPORTER_1"/>
    <property type="match status" value="1"/>
</dbReference>
<keyword evidence="4 7" id="KW-0067">ATP-binding</keyword>
<dbReference type="Proteomes" id="UP001501536">
    <property type="component" value="Unassembled WGS sequence"/>
</dbReference>
<sequence length="411" mass="43863">MAVMQKSTRRTQEEAAQGMSAEAVQAGAAVGSGGAVPGASGGADLVIEHISKRFAGFTAVDDLSLTIPSGSFFALLGPSGCGKSTTLRMVAGLEQPSAGRLRIGDEDVTDLPSHRRPVNTVFQSYALFPHLSVLDNVAFGLKQRKVRDAVARAKEALELVELGHLAGRRPAQLSGGQQQRVALARAVVNKPQVLLLDEPLGALDMKLRRQMQVELKQIQTELGLTFVHVTHDQEEAMTMADVVAVMHEGRIEQMGAPRELYELPRTAFVANFLGKSNLMRGRVVGRDGDYLRVEAAGGVQRLRADRAVAHEGAVLLGVRPEKMRLYTAGEEQVPEGHNRLDGTIVDASFTGVSTEYLVDVPGVGVVGTFTQNMGQATGRAGDRAVMCWDPDFTFGLAGEDDVAAGAAERDA</sequence>
<evidence type="ECO:0000256" key="4">
    <source>
        <dbReference type="ARBA" id="ARBA00022840"/>
    </source>
</evidence>
<keyword evidence="3 7" id="KW-0547">Nucleotide-binding</keyword>
<evidence type="ECO:0000313" key="9">
    <source>
        <dbReference type="EMBL" id="GAA3712062.1"/>
    </source>
</evidence>
<reference evidence="10" key="1">
    <citation type="journal article" date="2019" name="Int. J. Syst. Evol. Microbiol.">
        <title>The Global Catalogue of Microorganisms (GCM) 10K type strain sequencing project: providing services to taxonomists for standard genome sequencing and annotation.</title>
        <authorList>
            <consortium name="The Broad Institute Genomics Platform"/>
            <consortium name="The Broad Institute Genome Sequencing Center for Infectious Disease"/>
            <person name="Wu L."/>
            <person name="Ma J."/>
        </authorList>
    </citation>
    <scope>NUCLEOTIDE SEQUENCE [LARGE SCALE GENOMIC DNA]</scope>
    <source>
        <strain evidence="10">JCM 16961</strain>
    </source>
</reference>
<dbReference type="InterPro" id="IPR003593">
    <property type="entry name" value="AAA+_ATPase"/>
</dbReference>
<dbReference type="InterPro" id="IPR027417">
    <property type="entry name" value="P-loop_NTPase"/>
</dbReference>
<dbReference type="Gene3D" id="3.40.50.300">
    <property type="entry name" value="P-loop containing nucleotide triphosphate hydrolases"/>
    <property type="match status" value="1"/>
</dbReference>
<dbReference type="SUPFAM" id="SSF52540">
    <property type="entry name" value="P-loop containing nucleoside triphosphate hydrolases"/>
    <property type="match status" value="1"/>
</dbReference>
<dbReference type="SUPFAM" id="SSF50331">
    <property type="entry name" value="MOP-like"/>
    <property type="match status" value="1"/>
</dbReference>
<protein>
    <recommendedName>
        <fullName evidence="7">Spermidine/putrescine import ATP-binding protein PotA</fullName>
        <ecNumber evidence="7">7.6.2.11</ecNumber>
    </recommendedName>
</protein>
<evidence type="ECO:0000256" key="7">
    <source>
        <dbReference type="RuleBase" id="RU364083"/>
    </source>
</evidence>
<keyword evidence="10" id="KW-1185">Reference proteome</keyword>